<proteinExistence type="predicted"/>
<dbReference type="PANTHER" id="PTHR34322">
    <property type="entry name" value="TRANSPOSASE, Y1_TNP DOMAIN-CONTAINING"/>
    <property type="match status" value="1"/>
</dbReference>
<dbReference type="GO" id="GO:0004803">
    <property type="term" value="F:transposase activity"/>
    <property type="evidence" value="ECO:0007669"/>
    <property type="project" value="InterPro"/>
</dbReference>
<dbReference type="SUPFAM" id="SSF143422">
    <property type="entry name" value="Transposase IS200-like"/>
    <property type="match status" value="1"/>
</dbReference>
<dbReference type="EMBL" id="LBRS01000009">
    <property type="protein sequence ID" value="KKQ01411.1"/>
    <property type="molecule type" value="Genomic_DNA"/>
</dbReference>
<dbReference type="SMART" id="SM01321">
    <property type="entry name" value="Y1_Tnp"/>
    <property type="match status" value="1"/>
</dbReference>
<comment type="caution">
    <text evidence="2">The sequence shown here is derived from an EMBL/GenBank/DDBJ whole genome shotgun (WGS) entry which is preliminary data.</text>
</comment>
<dbReference type="Proteomes" id="UP000034344">
    <property type="component" value="Unassembled WGS sequence"/>
</dbReference>
<name>A0A0G0HBV3_9BACT</name>
<dbReference type="Gene3D" id="3.30.70.1290">
    <property type="entry name" value="Transposase IS200-like"/>
    <property type="match status" value="1"/>
</dbReference>
<reference evidence="2 3" key="1">
    <citation type="journal article" date="2015" name="Nature">
        <title>rRNA introns, odd ribosomes, and small enigmatic genomes across a large radiation of phyla.</title>
        <authorList>
            <person name="Brown C.T."/>
            <person name="Hug L.A."/>
            <person name="Thomas B.C."/>
            <person name="Sharon I."/>
            <person name="Castelle C.J."/>
            <person name="Singh A."/>
            <person name="Wilkins M.J."/>
            <person name="Williams K.H."/>
            <person name="Banfield J.F."/>
        </authorList>
    </citation>
    <scope>NUCLEOTIDE SEQUENCE [LARGE SCALE GENOMIC DNA]</scope>
</reference>
<dbReference type="InterPro" id="IPR002686">
    <property type="entry name" value="Transposase_17"/>
</dbReference>
<dbReference type="GO" id="GO:0006313">
    <property type="term" value="P:DNA transposition"/>
    <property type="evidence" value="ECO:0007669"/>
    <property type="project" value="InterPro"/>
</dbReference>
<dbReference type="Pfam" id="PF01797">
    <property type="entry name" value="Y1_Tnp"/>
    <property type="match status" value="1"/>
</dbReference>
<evidence type="ECO:0000313" key="2">
    <source>
        <dbReference type="EMBL" id="KKQ01411.1"/>
    </source>
</evidence>
<evidence type="ECO:0000313" key="3">
    <source>
        <dbReference type="Proteomes" id="UP000034344"/>
    </source>
</evidence>
<gene>
    <name evidence="2" type="ORF">US11_C0009G0023</name>
</gene>
<dbReference type="PANTHER" id="PTHR34322:SF2">
    <property type="entry name" value="TRANSPOSASE IS200-LIKE DOMAIN-CONTAINING PROTEIN"/>
    <property type="match status" value="1"/>
</dbReference>
<accession>A0A0G0HBV3</accession>
<evidence type="ECO:0000259" key="1">
    <source>
        <dbReference type="SMART" id="SM01321"/>
    </source>
</evidence>
<dbReference type="InterPro" id="IPR036515">
    <property type="entry name" value="Transposase_17_sf"/>
</dbReference>
<organism evidence="2 3">
    <name type="scientific">Candidatus Roizmanbacteria bacterium GW2011_GWA2_36_23</name>
    <dbReference type="NCBI Taxonomy" id="1618480"/>
    <lineage>
        <taxon>Bacteria</taxon>
        <taxon>Candidatus Roizmaniibacteriota</taxon>
    </lineage>
</organism>
<dbReference type="GO" id="GO:0003677">
    <property type="term" value="F:DNA binding"/>
    <property type="evidence" value="ECO:0007669"/>
    <property type="project" value="InterPro"/>
</dbReference>
<sequence length="228" mass="27348">MPSRSNIFVINYYYHIYNKTIDNLDPFNDVIVSDYFLNLVNYYRYSDLKMSYSETLRLEPDIKDQYWNHLKKSNKYKIEILAFCLMPNHFHFLLKEKQDKGISKFMGDVLNGLTRFSNIINKRKGPIFLPRFRSKPIMDEEQLIHVSRYIHLNPYVSGLIGRIDDIWYYPFSSAGEYINETNNFLNTKHILDLGYYLGNRNKYKRFVEGCFVVFVFQDFKIFLSKVPL</sequence>
<protein>
    <recommendedName>
        <fullName evidence="1">Transposase IS200-like domain-containing protein</fullName>
    </recommendedName>
</protein>
<dbReference type="AlphaFoldDB" id="A0A0G0HBV3"/>
<feature type="domain" description="Transposase IS200-like" evidence="1">
    <location>
        <begin position="9"/>
        <end position="153"/>
    </location>
</feature>